<dbReference type="GO" id="GO:0032993">
    <property type="term" value="C:protein-DNA complex"/>
    <property type="evidence" value="ECO:0007669"/>
    <property type="project" value="TreeGrafter"/>
</dbReference>
<dbReference type="InterPro" id="IPR039420">
    <property type="entry name" value="WalR-like"/>
</dbReference>
<dbReference type="PANTHER" id="PTHR48111:SF1">
    <property type="entry name" value="TWO-COMPONENT RESPONSE REGULATOR ORR33"/>
    <property type="match status" value="1"/>
</dbReference>
<dbReference type="OrthoDB" id="9800029at2"/>
<feature type="domain" description="Response regulatory" evidence="7">
    <location>
        <begin position="6"/>
        <end position="120"/>
    </location>
</feature>
<evidence type="ECO:0000259" key="7">
    <source>
        <dbReference type="PROSITE" id="PS50110"/>
    </source>
</evidence>
<dbReference type="EMBL" id="CP014230">
    <property type="protein sequence ID" value="AMD93154.1"/>
    <property type="molecule type" value="Genomic_DNA"/>
</dbReference>
<keyword evidence="2" id="KW-0902">Two-component regulatory system</keyword>
<dbReference type="GO" id="GO:0005829">
    <property type="term" value="C:cytosol"/>
    <property type="evidence" value="ECO:0007669"/>
    <property type="project" value="TreeGrafter"/>
</dbReference>
<dbReference type="Proteomes" id="UP000063964">
    <property type="component" value="Chromosome"/>
</dbReference>
<organism evidence="8 9">
    <name type="scientific">Desulfomicrobium orale DSM 12838</name>
    <dbReference type="NCBI Taxonomy" id="888061"/>
    <lineage>
        <taxon>Bacteria</taxon>
        <taxon>Pseudomonadati</taxon>
        <taxon>Thermodesulfobacteriota</taxon>
        <taxon>Desulfovibrionia</taxon>
        <taxon>Desulfovibrionales</taxon>
        <taxon>Desulfomicrobiaceae</taxon>
        <taxon>Desulfomicrobium</taxon>
    </lineage>
</organism>
<dbReference type="InterPro" id="IPR001789">
    <property type="entry name" value="Sig_transdc_resp-reg_receiver"/>
</dbReference>
<reference evidence="9" key="1">
    <citation type="submission" date="2016-02" db="EMBL/GenBank/DDBJ databases">
        <authorList>
            <person name="Holder M.E."/>
            <person name="Ajami N.J."/>
            <person name="Petrosino J.F."/>
        </authorList>
    </citation>
    <scope>NUCLEOTIDE SEQUENCE [LARGE SCALE GENOMIC DNA]</scope>
    <source>
        <strain evidence="9">DSM 12838</strain>
    </source>
</reference>
<dbReference type="AlphaFoldDB" id="A0A120KNX1"/>
<sequence>MEHLPRLLLIDDEEPFRETLAKRLKETGYEVLDVGSGMDALTLLDREKIDIVITDIQMPGLSGLEILSEIRAKHIGVEVIMLTGHGEVSSAVEGMRLGAYDYLMKPYEYEYLVVKIQEAYRVKRERDQRLKKAEERSLLDKLESSWSPGRRI</sequence>
<dbReference type="GO" id="GO:0006355">
    <property type="term" value="P:regulation of DNA-templated transcription"/>
    <property type="evidence" value="ECO:0007669"/>
    <property type="project" value="TreeGrafter"/>
</dbReference>
<dbReference type="PANTHER" id="PTHR48111">
    <property type="entry name" value="REGULATOR OF RPOS"/>
    <property type="match status" value="1"/>
</dbReference>
<accession>A0A120KNX1</accession>
<evidence type="ECO:0000256" key="5">
    <source>
        <dbReference type="ARBA" id="ARBA00023163"/>
    </source>
</evidence>
<evidence type="ECO:0000256" key="6">
    <source>
        <dbReference type="PROSITE-ProRule" id="PRU00169"/>
    </source>
</evidence>
<dbReference type="PROSITE" id="PS50110">
    <property type="entry name" value="RESPONSE_REGULATORY"/>
    <property type="match status" value="1"/>
</dbReference>
<name>A0A120KNX1_9BACT</name>
<evidence type="ECO:0000256" key="4">
    <source>
        <dbReference type="ARBA" id="ARBA00023125"/>
    </source>
</evidence>
<protein>
    <submittedName>
        <fullName evidence="8">Two-component system response regulator</fullName>
    </submittedName>
</protein>
<dbReference type="InterPro" id="IPR011006">
    <property type="entry name" value="CheY-like_superfamily"/>
</dbReference>
<evidence type="ECO:0000256" key="2">
    <source>
        <dbReference type="ARBA" id="ARBA00023012"/>
    </source>
</evidence>
<dbReference type="KEGG" id="doa:AXF15_08615"/>
<dbReference type="GO" id="GO:0000976">
    <property type="term" value="F:transcription cis-regulatory region binding"/>
    <property type="evidence" value="ECO:0007669"/>
    <property type="project" value="TreeGrafter"/>
</dbReference>
<keyword evidence="5" id="KW-0804">Transcription</keyword>
<evidence type="ECO:0000313" key="9">
    <source>
        <dbReference type="Proteomes" id="UP000063964"/>
    </source>
</evidence>
<dbReference type="Gene3D" id="3.40.50.2300">
    <property type="match status" value="1"/>
</dbReference>
<dbReference type="GO" id="GO:0000156">
    <property type="term" value="F:phosphorelay response regulator activity"/>
    <property type="evidence" value="ECO:0007669"/>
    <property type="project" value="TreeGrafter"/>
</dbReference>
<gene>
    <name evidence="8" type="ORF">AXF15_08615</name>
</gene>
<proteinExistence type="predicted"/>
<keyword evidence="3" id="KW-0805">Transcription regulation</keyword>
<keyword evidence="1 6" id="KW-0597">Phosphoprotein</keyword>
<feature type="modified residue" description="4-aspartylphosphate" evidence="6">
    <location>
        <position position="55"/>
    </location>
</feature>
<keyword evidence="4" id="KW-0238">DNA-binding</keyword>
<dbReference type="FunFam" id="3.40.50.2300:FF:000018">
    <property type="entry name" value="DNA-binding transcriptional regulator NtrC"/>
    <property type="match status" value="1"/>
</dbReference>
<dbReference type="SUPFAM" id="SSF52172">
    <property type="entry name" value="CheY-like"/>
    <property type="match status" value="1"/>
</dbReference>
<evidence type="ECO:0000256" key="3">
    <source>
        <dbReference type="ARBA" id="ARBA00023015"/>
    </source>
</evidence>
<dbReference type="Pfam" id="PF00072">
    <property type="entry name" value="Response_reg"/>
    <property type="match status" value="1"/>
</dbReference>
<dbReference type="SMART" id="SM00448">
    <property type="entry name" value="REC"/>
    <property type="match status" value="1"/>
</dbReference>
<keyword evidence="9" id="KW-1185">Reference proteome</keyword>
<dbReference type="RefSeq" id="WP_066606090.1">
    <property type="nucleotide sequence ID" value="NZ_CP014230.1"/>
</dbReference>
<dbReference type="STRING" id="888061.AXF15_08615"/>
<evidence type="ECO:0000313" key="8">
    <source>
        <dbReference type="EMBL" id="AMD93154.1"/>
    </source>
</evidence>
<evidence type="ECO:0000256" key="1">
    <source>
        <dbReference type="ARBA" id="ARBA00022553"/>
    </source>
</evidence>